<dbReference type="InterPro" id="IPR013762">
    <property type="entry name" value="Integrase-like_cat_sf"/>
</dbReference>
<evidence type="ECO:0000256" key="1">
    <source>
        <dbReference type="ARBA" id="ARBA00023172"/>
    </source>
</evidence>
<dbReference type="InterPro" id="IPR002104">
    <property type="entry name" value="Integrase_catalytic"/>
</dbReference>
<dbReference type="PROSITE" id="PS51898">
    <property type="entry name" value="TYR_RECOMBINASE"/>
    <property type="match status" value="1"/>
</dbReference>
<dbReference type="GO" id="GO:0015074">
    <property type="term" value="P:DNA integration"/>
    <property type="evidence" value="ECO:0007669"/>
    <property type="project" value="InterPro"/>
</dbReference>
<proteinExistence type="predicted"/>
<dbReference type="GO" id="GO:0003677">
    <property type="term" value="F:DNA binding"/>
    <property type="evidence" value="ECO:0007669"/>
    <property type="project" value="InterPro"/>
</dbReference>
<dbReference type="EMBL" id="CABVII010000011">
    <property type="protein sequence ID" value="VVO99849.1"/>
    <property type="molecule type" value="Genomic_DNA"/>
</dbReference>
<dbReference type="RefSeq" id="WP_150784129.1">
    <property type="nucleotide sequence ID" value="NZ_CABVII010000011.1"/>
</dbReference>
<organism evidence="3 4">
    <name type="scientific">Pseudomonas fluorescens</name>
    <dbReference type="NCBI Taxonomy" id="294"/>
    <lineage>
        <taxon>Bacteria</taxon>
        <taxon>Pseudomonadati</taxon>
        <taxon>Pseudomonadota</taxon>
        <taxon>Gammaproteobacteria</taxon>
        <taxon>Pseudomonadales</taxon>
        <taxon>Pseudomonadaceae</taxon>
        <taxon>Pseudomonas</taxon>
    </lineage>
</organism>
<evidence type="ECO:0000313" key="4">
    <source>
        <dbReference type="Proteomes" id="UP000385207"/>
    </source>
</evidence>
<reference evidence="3 4" key="1">
    <citation type="submission" date="2019-09" db="EMBL/GenBank/DDBJ databases">
        <authorList>
            <person name="Chandra G."/>
            <person name="Truman W A."/>
        </authorList>
    </citation>
    <scope>NUCLEOTIDE SEQUENCE [LARGE SCALE GENOMIC DNA]</scope>
    <source>
        <strain evidence="3">PS862</strain>
    </source>
</reference>
<feature type="domain" description="Tyr recombinase" evidence="2">
    <location>
        <begin position="216"/>
        <end position="391"/>
    </location>
</feature>
<dbReference type="AlphaFoldDB" id="A0A5E7KDL6"/>
<name>A0A5E7KDL6_PSEFL</name>
<dbReference type="OrthoDB" id="7029818at2"/>
<gene>
    <name evidence="3" type="primary">xerC_5</name>
    <name evidence="3" type="ORF">PS862_02784</name>
</gene>
<dbReference type="Pfam" id="PF00589">
    <property type="entry name" value="Phage_integrase"/>
    <property type="match status" value="1"/>
</dbReference>
<keyword evidence="1" id="KW-0233">DNA recombination</keyword>
<dbReference type="Proteomes" id="UP000385207">
    <property type="component" value="Unassembled WGS sequence"/>
</dbReference>
<protein>
    <submittedName>
        <fullName evidence="3">Tyrosine recombinase XerC</fullName>
    </submittedName>
</protein>
<evidence type="ECO:0000259" key="2">
    <source>
        <dbReference type="PROSITE" id="PS51898"/>
    </source>
</evidence>
<dbReference type="Gene3D" id="1.10.443.10">
    <property type="entry name" value="Intergrase catalytic core"/>
    <property type="match status" value="1"/>
</dbReference>
<dbReference type="GO" id="GO:0006310">
    <property type="term" value="P:DNA recombination"/>
    <property type="evidence" value="ECO:0007669"/>
    <property type="project" value="UniProtKB-KW"/>
</dbReference>
<evidence type="ECO:0000313" key="3">
    <source>
        <dbReference type="EMBL" id="VVO99849.1"/>
    </source>
</evidence>
<dbReference type="SUPFAM" id="SSF56349">
    <property type="entry name" value="DNA breaking-rejoining enzymes"/>
    <property type="match status" value="1"/>
</dbReference>
<sequence length="391" mass="43723">MIFSHLLHLESPPVALDGLHYAVFSCLQWKTPNLELMTQASKQRFAILYNQPLENSFVMETLEQAHIQGAMSGVKVVAVHKNLLYLFLSREVASITFPAMETLWTPITELDLNQGLKVDFACENEVYSCRSDYAFWPAVKEILASNELGVEQYVTPILGRSQDIVDDAIELRFAAGDIGLCASATPAMQLEHASSLECLKCSNAWRQTSSLEDFPPELEPLNQSELEAIGQAVKRRGNLRDACLYALLCVEGLRVNEIREMKASDLSKNACMTVQLAKKFWKTRTQALSADAYALINHYVEASGLSGNDFLFPSAGDYKQPISPAVMKKVFKSWLIEANIAPRHLSLHSIGRALRLERSEAVMQSIVRKLGHSQQLMTECYLSPRVRKPDA</sequence>
<accession>A0A5E7KDL6</accession>
<dbReference type="InterPro" id="IPR011010">
    <property type="entry name" value="DNA_brk_join_enz"/>
</dbReference>